<proteinExistence type="predicted"/>
<evidence type="ECO:0000313" key="2">
    <source>
        <dbReference type="Proteomes" id="UP000177588"/>
    </source>
</evidence>
<evidence type="ECO:0008006" key="3">
    <source>
        <dbReference type="Google" id="ProtNLM"/>
    </source>
</evidence>
<protein>
    <recommendedName>
        <fullName evidence="3">DUF5320 domain-containing protein</fullName>
    </recommendedName>
</protein>
<comment type="caution">
    <text evidence="1">The sequence shown here is derived from an EMBL/GenBank/DDBJ whole genome shotgun (WGS) entry which is preliminary data.</text>
</comment>
<reference evidence="1 2" key="1">
    <citation type="journal article" date="2016" name="Nat. Commun.">
        <title>Thousands of microbial genomes shed light on interconnected biogeochemical processes in an aquifer system.</title>
        <authorList>
            <person name="Anantharaman K."/>
            <person name="Brown C.T."/>
            <person name="Hug L.A."/>
            <person name="Sharon I."/>
            <person name="Castelle C.J."/>
            <person name="Probst A.J."/>
            <person name="Thomas B.C."/>
            <person name="Singh A."/>
            <person name="Wilkins M.J."/>
            <person name="Karaoz U."/>
            <person name="Brodie E.L."/>
            <person name="Williams K.H."/>
            <person name="Hubbard S.S."/>
            <person name="Banfield J.F."/>
        </authorList>
    </citation>
    <scope>NUCLEOTIDE SEQUENCE [LARGE SCALE GENOMIC DNA]</scope>
</reference>
<organism evidence="1 2">
    <name type="scientific">Candidatus Woykebacteria bacterium RBG_16_44_10</name>
    <dbReference type="NCBI Taxonomy" id="1802597"/>
    <lineage>
        <taxon>Bacteria</taxon>
        <taxon>Candidatus Woykeibacteriota</taxon>
    </lineage>
</organism>
<name>A0A1G1WDB0_9BACT</name>
<sequence length="60" mass="6694">MRGPMMSGHGENSMCGGPCGHGRMRGFFTKEERKETLGEYIQELKKETQAAEEAMNELGE</sequence>
<dbReference type="AlphaFoldDB" id="A0A1G1WDB0"/>
<evidence type="ECO:0000313" key="1">
    <source>
        <dbReference type="EMBL" id="OGY25621.1"/>
    </source>
</evidence>
<accession>A0A1G1WDB0</accession>
<dbReference type="EMBL" id="MHCT01000026">
    <property type="protein sequence ID" value="OGY25621.1"/>
    <property type="molecule type" value="Genomic_DNA"/>
</dbReference>
<dbReference type="STRING" id="1802597.A2Z24_01705"/>
<dbReference type="Proteomes" id="UP000177588">
    <property type="component" value="Unassembled WGS sequence"/>
</dbReference>
<gene>
    <name evidence="1" type="ORF">A2Z24_01705</name>
</gene>